<organism evidence="10 11">
    <name type="scientific">Alteribacillus bidgolensis</name>
    <dbReference type="NCBI Taxonomy" id="930129"/>
    <lineage>
        <taxon>Bacteria</taxon>
        <taxon>Bacillati</taxon>
        <taxon>Bacillota</taxon>
        <taxon>Bacilli</taxon>
        <taxon>Bacillales</taxon>
        <taxon>Bacillaceae</taxon>
        <taxon>Alteribacillus</taxon>
    </lineage>
</organism>
<feature type="domain" description="Flagellar basal-body/hook protein C-terminal" evidence="8">
    <location>
        <begin position="576"/>
        <end position="615"/>
    </location>
</feature>
<dbReference type="SUPFAM" id="SSF64518">
    <property type="entry name" value="Phase 1 flagellin"/>
    <property type="match status" value="1"/>
</dbReference>
<comment type="subcellular location">
    <subcellularLocation>
        <location evidence="1">Bacterial flagellum</location>
    </subcellularLocation>
    <subcellularLocation>
        <location evidence="2">Secreted</location>
    </subcellularLocation>
</comment>
<keyword evidence="10" id="KW-0966">Cell projection</keyword>
<proteinExistence type="inferred from homology"/>
<feature type="domain" description="Flagellar basal body rod protein N-terminal" evidence="7">
    <location>
        <begin position="8"/>
        <end position="38"/>
    </location>
</feature>
<comment type="similarity">
    <text evidence="3">Belongs to the flagella basal body rod proteins family.</text>
</comment>
<sequence>MSSTFHGLETARRGMNTQQAALHTTGHNISNANTEGYTRQRVNFAQTEPYPNAARNAPRTPGQIGTGVEADFIQRVRENYLDIQYRGENAQASYWETRYDSLERIEDLMNEPSKEGIATTMDEFWNALQDLSVNPEDSGARSVVRQRGMALAETFNYVSDSLQSNKKDVGEELKTTASQINSILSQINDVNKEIGRVEPHKQMPNDMYDERGRLLDEISSLVNIDVQRNETKGHALDAAEGTVNVFMTDEEGNRLTTLVDGENKDFKELSLEDEEDGQHTYISSASFDWYADNGEELVEEDDSPDVSFLQSPGKLKALVESFGYQTEEDDTTKGTYPGLIDDLDNMVKTFTDKFNEVHESGWNLRDINSGEKGSSIPFFAFDGTEEQKGYASALQVHEDIEEDLDNIAASSPTELTLTVKEGSQDQAGPTLSGKYEEDGPKELQVRYTDEDGWQYSLVGTDEAEQWEDIEEGSETVDGLTINVEGLDDPEDGTVWSYDEPIINGTGPQAFAGDGSNALNLANVKDANLDFDGESTTNVQSYYQGVIGEMAVDTDEAQQKMHNTDNLRENVNNRRQEVSSVSLDEEMTNMIQFQHAYNASARNITMIDEMLDRIINNMGVVGR</sequence>
<dbReference type="Pfam" id="PF00460">
    <property type="entry name" value="Flg_bb_rod"/>
    <property type="match status" value="1"/>
</dbReference>
<dbReference type="PANTHER" id="PTHR30033:SF1">
    <property type="entry name" value="FLAGELLAR HOOK-ASSOCIATED PROTEIN 1"/>
    <property type="match status" value="1"/>
</dbReference>
<protein>
    <recommendedName>
        <fullName evidence="4">Flagellar hook-associated protein 1</fullName>
    </recommendedName>
</protein>
<evidence type="ECO:0000256" key="1">
    <source>
        <dbReference type="ARBA" id="ARBA00004365"/>
    </source>
</evidence>
<keyword evidence="10" id="KW-0282">Flagellum</keyword>
<keyword evidence="10" id="KW-0969">Cilium</keyword>
<dbReference type="InterPro" id="IPR002371">
    <property type="entry name" value="FlgK"/>
</dbReference>
<dbReference type="InterPro" id="IPR010930">
    <property type="entry name" value="Flg_bb/hook_C_dom"/>
</dbReference>
<dbReference type="STRING" id="930129.SAMN05216352_10247"/>
<dbReference type="EMBL" id="FNDU01000002">
    <property type="protein sequence ID" value="SDH64140.1"/>
    <property type="molecule type" value="Genomic_DNA"/>
</dbReference>
<keyword evidence="11" id="KW-1185">Reference proteome</keyword>
<dbReference type="GO" id="GO:0005576">
    <property type="term" value="C:extracellular region"/>
    <property type="evidence" value="ECO:0007669"/>
    <property type="project" value="UniProtKB-SubCell"/>
</dbReference>
<evidence type="ECO:0000256" key="2">
    <source>
        <dbReference type="ARBA" id="ARBA00004613"/>
    </source>
</evidence>
<evidence type="ECO:0000259" key="9">
    <source>
        <dbReference type="Pfam" id="PF22638"/>
    </source>
</evidence>
<dbReference type="RefSeq" id="WP_091580890.1">
    <property type="nucleotide sequence ID" value="NZ_FNDU01000002.1"/>
</dbReference>
<dbReference type="Pfam" id="PF06429">
    <property type="entry name" value="Flg_bbr_C"/>
    <property type="match status" value="1"/>
</dbReference>
<dbReference type="GO" id="GO:0005198">
    <property type="term" value="F:structural molecule activity"/>
    <property type="evidence" value="ECO:0007669"/>
    <property type="project" value="InterPro"/>
</dbReference>
<evidence type="ECO:0000259" key="7">
    <source>
        <dbReference type="Pfam" id="PF00460"/>
    </source>
</evidence>
<reference evidence="10 11" key="1">
    <citation type="submission" date="2016-10" db="EMBL/GenBank/DDBJ databases">
        <authorList>
            <person name="de Groot N.N."/>
        </authorList>
    </citation>
    <scope>NUCLEOTIDE SEQUENCE [LARGE SCALE GENOMIC DNA]</scope>
    <source>
        <strain evidence="11">P4B,CCM 7963,CECT 7998,DSM 25260,IBRC-M 10614,KCTC 13821</strain>
    </source>
</reference>
<evidence type="ECO:0000313" key="11">
    <source>
        <dbReference type="Proteomes" id="UP000199017"/>
    </source>
</evidence>
<evidence type="ECO:0000256" key="3">
    <source>
        <dbReference type="ARBA" id="ARBA00009677"/>
    </source>
</evidence>
<dbReference type="InterPro" id="IPR001444">
    <property type="entry name" value="Flag_bb_rod_N"/>
</dbReference>
<dbReference type="AlphaFoldDB" id="A0A1G8E333"/>
<keyword evidence="6" id="KW-0975">Bacterial flagellum</keyword>
<keyword evidence="5" id="KW-0964">Secreted</keyword>
<dbReference type="PRINTS" id="PR01005">
    <property type="entry name" value="FLGHOOKAP1"/>
</dbReference>
<name>A0A1G8E333_9BACI</name>
<dbReference type="OrthoDB" id="9802553at2"/>
<evidence type="ECO:0000256" key="5">
    <source>
        <dbReference type="ARBA" id="ARBA00022525"/>
    </source>
</evidence>
<dbReference type="InterPro" id="IPR053927">
    <property type="entry name" value="FlgK_helical"/>
</dbReference>
<evidence type="ECO:0000256" key="4">
    <source>
        <dbReference type="ARBA" id="ARBA00016244"/>
    </source>
</evidence>
<dbReference type="Proteomes" id="UP000199017">
    <property type="component" value="Unassembled WGS sequence"/>
</dbReference>
<dbReference type="PANTHER" id="PTHR30033">
    <property type="entry name" value="FLAGELLAR HOOK-ASSOCIATED PROTEIN 1"/>
    <property type="match status" value="1"/>
</dbReference>
<evidence type="ECO:0000259" key="8">
    <source>
        <dbReference type="Pfam" id="PF06429"/>
    </source>
</evidence>
<gene>
    <name evidence="10" type="ORF">SAMN05216352_10247</name>
</gene>
<dbReference type="Pfam" id="PF22638">
    <property type="entry name" value="FlgK_D1"/>
    <property type="match status" value="1"/>
</dbReference>
<dbReference type="GO" id="GO:0009424">
    <property type="term" value="C:bacterial-type flagellum hook"/>
    <property type="evidence" value="ECO:0007669"/>
    <property type="project" value="InterPro"/>
</dbReference>
<evidence type="ECO:0000313" key="10">
    <source>
        <dbReference type="EMBL" id="SDH64140.1"/>
    </source>
</evidence>
<accession>A0A1G8E333</accession>
<feature type="domain" description="Flagellar hook-associated protein FlgK helical" evidence="9">
    <location>
        <begin position="102"/>
        <end position="366"/>
    </location>
</feature>
<evidence type="ECO:0000256" key="6">
    <source>
        <dbReference type="ARBA" id="ARBA00023143"/>
    </source>
</evidence>
<dbReference type="GO" id="GO:0044780">
    <property type="term" value="P:bacterial-type flagellum assembly"/>
    <property type="evidence" value="ECO:0007669"/>
    <property type="project" value="InterPro"/>
</dbReference>
<dbReference type="NCBIfam" id="TIGR02492">
    <property type="entry name" value="flgK_ends"/>
    <property type="match status" value="1"/>
</dbReference>